<dbReference type="Pfam" id="PF03466">
    <property type="entry name" value="LysR_substrate"/>
    <property type="match status" value="1"/>
</dbReference>
<feature type="region of interest" description="Disordered" evidence="5">
    <location>
        <begin position="319"/>
        <end position="342"/>
    </location>
</feature>
<keyword evidence="8" id="KW-1185">Reference proteome</keyword>
<feature type="compositionally biased region" description="Polar residues" evidence="5">
    <location>
        <begin position="323"/>
        <end position="336"/>
    </location>
</feature>
<evidence type="ECO:0000313" key="7">
    <source>
        <dbReference type="EMBL" id="MFK2878123.1"/>
    </source>
</evidence>
<dbReference type="InterPro" id="IPR000847">
    <property type="entry name" value="LysR_HTH_N"/>
</dbReference>
<gene>
    <name evidence="7" type="ORF">ISP25_13665</name>
</gene>
<evidence type="ECO:0000256" key="3">
    <source>
        <dbReference type="ARBA" id="ARBA00023125"/>
    </source>
</evidence>
<dbReference type="InterPro" id="IPR058163">
    <property type="entry name" value="LysR-type_TF_proteobact-type"/>
</dbReference>
<dbReference type="Gene3D" id="1.10.10.10">
    <property type="entry name" value="Winged helix-like DNA-binding domain superfamily/Winged helix DNA-binding domain"/>
    <property type="match status" value="1"/>
</dbReference>
<comment type="similarity">
    <text evidence="1">Belongs to the LysR transcriptional regulatory family.</text>
</comment>
<dbReference type="CDD" id="cd08472">
    <property type="entry name" value="PBP2_CrgA_like_3"/>
    <property type="match status" value="1"/>
</dbReference>
<dbReference type="PANTHER" id="PTHR30537">
    <property type="entry name" value="HTH-TYPE TRANSCRIPTIONAL REGULATOR"/>
    <property type="match status" value="1"/>
</dbReference>
<evidence type="ECO:0000313" key="8">
    <source>
        <dbReference type="Proteomes" id="UP001620339"/>
    </source>
</evidence>
<evidence type="ECO:0000259" key="6">
    <source>
        <dbReference type="PROSITE" id="PS50931"/>
    </source>
</evidence>
<sequence>MEDFSAISSFVRVVEARSFAAAAVQLGMTPSGVSRAVSRLEEQIGVRLLFRSTRALRLTDDGESFYQRCKAILADLGEAVDALNYARTKPSGKLRVAVNVSVGRAALIPNLADFEARYPDIRLELSMSDRNIGLIEEGIDCAIRMGELEDSNLIARKLGYFSNVLCAAPAYLARHGTPVTIEDLKQHRCINYVYPTNGRAYQWQFDTPDGRIALEVDAHLLINDGESVIQAAMAGLGIIQVPHWLAACAIGMGKLQVIMEDAICTGSPVWLVYPQKKHLSARVQAFLEWVHELFERTNLPACKLGMALPPKGTVQAPGDINGSAAQTPAGINNSKAAPSAMR</sequence>
<proteinExistence type="inferred from homology"/>
<keyword evidence="4" id="KW-0804">Transcription</keyword>
<dbReference type="InterPro" id="IPR036390">
    <property type="entry name" value="WH_DNA-bd_sf"/>
</dbReference>
<dbReference type="PANTHER" id="PTHR30537:SF5">
    <property type="entry name" value="HTH-TYPE TRANSCRIPTIONAL ACTIVATOR TTDR-RELATED"/>
    <property type="match status" value="1"/>
</dbReference>
<dbReference type="SUPFAM" id="SSF53850">
    <property type="entry name" value="Periplasmic binding protein-like II"/>
    <property type="match status" value="1"/>
</dbReference>
<dbReference type="EMBL" id="JADIKK010000008">
    <property type="protein sequence ID" value="MFK2878123.1"/>
    <property type="molecule type" value="Genomic_DNA"/>
</dbReference>
<dbReference type="Pfam" id="PF00126">
    <property type="entry name" value="HTH_1"/>
    <property type="match status" value="1"/>
</dbReference>
<reference evidence="7 8" key="1">
    <citation type="submission" date="2020-10" db="EMBL/GenBank/DDBJ databases">
        <title>Phylogeny of dyella-like bacteria.</title>
        <authorList>
            <person name="Fu J."/>
        </authorList>
    </citation>
    <scope>NUCLEOTIDE SEQUENCE [LARGE SCALE GENOMIC DNA]</scope>
    <source>
        <strain evidence="7 8">KACC 19113</strain>
    </source>
</reference>
<dbReference type="Gene3D" id="3.40.190.290">
    <property type="match status" value="1"/>
</dbReference>
<evidence type="ECO:0000256" key="1">
    <source>
        <dbReference type="ARBA" id="ARBA00009437"/>
    </source>
</evidence>
<evidence type="ECO:0000256" key="2">
    <source>
        <dbReference type="ARBA" id="ARBA00023015"/>
    </source>
</evidence>
<dbReference type="Proteomes" id="UP001620339">
    <property type="component" value="Unassembled WGS sequence"/>
</dbReference>
<organism evidence="7 8">
    <name type="scientific">Rhodanobacter hydrolyticus</name>
    <dbReference type="NCBI Taxonomy" id="2250595"/>
    <lineage>
        <taxon>Bacteria</taxon>
        <taxon>Pseudomonadati</taxon>
        <taxon>Pseudomonadota</taxon>
        <taxon>Gammaproteobacteria</taxon>
        <taxon>Lysobacterales</taxon>
        <taxon>Rhodanobacteraceae</taxon>
        <taxon>Rhodanobacter</taxon>
    </lineage>
</organism>
<dbReference type="InterPro" id="IPR036388">
    <property type="entry name" value="WH-like_DNA-bd_sf"/>
</dbReference>
<dbReference type="SUPFAM" id="SSF46785">
    <property type="entry name" value="Winged helix' DNA-binding domain"/>
    <property type="match status" value="1"/>
</dbReference>
<protein>
    <submittedName>
        <fullName evidence="7">LysR family transcriptional regulator</fullName>
    </submittedName>
</protein>
<comment type="caution">
    <text evidence="7">The sequence shown here is derived from an EMBL/GenBank/DDBJ whole genome shotgun (WGS) entry which is preliminary data.</text>
</comment>
<name>A0ABW8J7C6_9GAMM</name>
<dbReference type="RefSeq" id="WP_404614632.1">
    <property type="nucleotide sequence ID" value="NZ_JADIKK010000008.1"/>
</dbReference>
<dbReference type="InterPro" id="IPR005119">
    <property type="entry name" value="LysR_subst-bd"/>
</dbReference>
<keyword evidence="2" id="KW-0805">Transcription regulation</keyword>
<feature type="domain" description="HTH lysR-type" evidence="6">
    <location>
        <begin position="1"/>
        <end position="59"/>
    </location>
</feature>
<keyword evidence="3" id="KW-0238">DNA-binding</keyword>
<dbReference type="PROSITE" id="PS50931">
    <property type="entry name" value="HTH_LYSR"/>
    <property type="match status" value="1"/>
</dbReference>
<accession>A0ABW8J7C6</accession>
<evidence type="ECO:0000256" key="4">
    <source>
        <dbReference type="ARBA" id="ARBA00023163"/>
    </source>
</evidence>
<evidence type="ECO:0000256" key="5">
    <source>
        <dbReference type="SAM" id="MobiDB-lite"/>
    </source>
</evidence>